<dbReference type="PANTHER" id="PTHR46466">
    <property type="entry name" value="GLYOXALASE DOMAIN-CONTAINING PROTEIN 4"/>
    <property type="match status" value="1"/>
</dbReference>
<dbReference type="PROSITE" id="PS51819">
    <property type="entry name" value="VOC"/>
    <property type="match status" value="2"/>
</dbReference>
<dbReference type="InterPro" id="IPR037523">
    <property type="entry name" value="VOC_core"/>
</dbReference>
<proteinExistence type="inferred from homology"/>
<comment type="similarity">
    <text evidence="1">Belongs to the glyoxalase I family.</text>
</comment>
<gene>
    <name evidence="4" type="ORF">EB796_011398</name>
</gene>
<dbReference type="PANTHER" id="PTHR46466:SF1">
    <property type="entry name" value="GLYOXALASE DOMAIN-CONTAINING PROTEIN 4"/>
    <property type="match status" value="1"/>
</dbReference>
<dbReference type="InterPro" id="IPR043193">
    <property type="entry name" value="GLOD4"/>
</dbReference>
<feature type="domain" description="VOC" evidence="3">
    <location>
        <begin position="5"/>
        <end position="140"/>
    </location>
</feature>
<evidence type="ECO:0000313" key="4">
    <source>
        <dbReference type="EMBL" id="KAF6030286.1"/>
    </source>
</evidence>
<dbReference type="AlphaFoldDB" id="A0A7J7JY66"/>
<dbReference type="InterPro" id="IPR043194">
    <property type="entry name" value="GLOD4_C"/>
</dbReference>
<name>A0A7J7JY66_BUGNE</name>
<dbReference type="Pfam" id="PF00903">
    <property type="entry name" value="Glyoxalase"/>
    <property type="match status" value="1"/>
</dbReference>
<organism evidence="4 5">
    <name type="scientific">Bugula neritina</name>
    <name type="common">Brown bryozoan</name>
    <name type="synonym">Sertularia neritina</name>
    <dbReference type="NCBI Taxonomy" id="10212"/>
    <lineage>
        <taxon>Eukaryota</taxon>
        <taxon>Metazoa</taxon>
        <taxon>Spiralia</taxon>
        <taxon>Lophotrochozoa</taxon>
        <taxon>Bryozoa</taxon>
        <taxon>Gymnolaemata</taxon>
        <taxon>Cheilostomatida</taxon>
        <taxon>Flustrina</taxon>
        <taxon>Buguloidea</taxon>
        <taxon>Bugulidae</taxon>
        <taxon>Bugula</taxon>
    </lineage>
</organism>
<evidence type="ECO:0000259" key="3">
    <source>
        <dbReference type="PROSITE" id="PS51819"/>
    </source>
</evidence>
<accession>A0A7J7JY66</accession>
<evidence type="ECO:0000313" key="5">
    <source>
        <dbReference type="Proteomes" id="UP000593567"/>
    </source>
</evidence>
<evidence type="ECO:0000256" key="1">
    <source>
        <dbReference type="ARBA" id="ARBA00010363"/>
    </source>
</evidence>
<comment type="caution">
    <text evidence="4">The sequence shown here is derived from an EMBL/GenBank/DDBJ whole genome shotgun (WGS) entry which is preliminary data.</text>
</comment>
<dbReference type="Pfam" id="PF21701">
    <property type="entry name" value="GLOD4_C"/>
    <property type="match status" value="1"/>
</dbReference>
<evidence type="ECO:0000256" key="2">
    <source>
        <dbReference type="ARBA" id="ARBA00022737"/>
    </source>
</evidence>
<dbReference type="OrthoDB" id="1545884at2759"/>
<feature type="domain" description="VOC" evidence="3">
    <location>
        <begin position="134"/>
        <end position="259"/>
    </location>
</feature>
<dbReference type="Gene3D" id="3.10.180.10">
    <property type="entry name" value="2,3-Dihydroxybiphenyl 1,2-Dioxygenase, domain 1"/>
    <property type="match status" value="2"/>
</dbReference>
<dbReference type="InterPro" id="IPR004360">
    <property type="entry name" value="Glyas_Fos-R_dOase_dom"/>
</dbReference>
<protein>
    <submittedName>
        <fullName evidence="4">GLOD4</fullName>
    </submittedName>
</protein>
<reference evidence="4" key="1">
    <citation type="submission" date="2020-06" db="EMBL/GenBank/DDBJ databases">
        <title>Draft genome of Bugula neritina, a colonial animal packing powerful symbionts and potential medicines.</title>
        <authorList>
            <person name="Rayko M."/>
        </authorList>
    </citation>
    <scope>NUCLEOTIDE SEQUENCE [LARGE SCALE GENOMIC DNA]</scope>
    <source>
        <strain evidence="4">Kwan_BN1</strain>
    </source>
</reference>
<dbReference type="CDD" id="cd16357">
    <property type="entry name" value="GLOD4_C"/>
    <property type="match status" value="1"/>
</dbReference>
<keyword evidence="5" id="KW-1185">Reference proteome</keyword>
<dbReference type="EMBL" id="VXIV02001719">
    <property type="protein sequence ID" value="KAF6030286.1"/>
    <property type="molecule type" value="Genomic_DNA"/>
</dbReference>
<dbReference type="Proteomes" id="UP000593567">
    <property type="component" value="Unassembled WGS sequence"/>
</dbReference>
<keyword evidence="2" id="KW-0677">Repeat</keyword>
<dbReference type="SUPFAM" id="SSF54593">
    <property type="entry name" value="Glyoxalase/Bleomycin resistance protein/Dihydroxybiphenyl dioxygenase"/>
    <property type="match status" value="1"/>
</dbReference>
<sequence>MTSRRALHFVLKIGNRKASVDFFKNVLGMEVLRHEEFEEGCKASCNGPYDGRWSKSMIGYGSEDNHFVVELTYNYGIGSYALGNDFQGITIKGKEIAARAAEVEGHIQSAAGITVRDSGGYPFHILSEDKEGDPVVKVTLSVSDIQRSHDYWVTLLGMKCYSRTDTSLLLGYADTQAKLELVKVDGEVDHAKAFGRIAFSCDRSELAELERVMKVKGHKILTPLVSLDTPGKSTVEVVILSDPALEADKSDEWYSKKGKSKDTA</sequence>
<dbReference type="InterPro" id="IPR029068">
    <property type="entry name" value="Glyas_Bleomycin-R_OHBP_Dase"/>
</dbReference>